<sequence length="59" mass="7096">MNLMDVQMDEFQDVAKISAMEERETMTWLEVQYSKNAINWIITDVQFKIVKIYCSLWMS</sequence>
<dbReference type="EMBL" id="JAIWYP010000010">
    <property type="protein sequence ID" value="KAH3750206.1"/>
    <property type="molecule type" value="Genomic_DNA"/>
</dbReference>
<gene>
    <name evidence="1" type="ORF">DPMN_184725</name>
</gene>
<evidence type="ECO:0000313" key="2">
    <source>
        <dbReference type="Proteomes" id="UP000828390"/>
    </source>
</evidence>
<organism evidence="1 2">
    <name type="scientific">Dreissena polymorpha</name>
    <name type="common">Zebra mussel</name>
    <name type="synonym">Mytilus polymorpha</name>
    <dbReference type="NCBI Taxonomy" id="45954"/>
    <lineage>
        <taxon>Eukaryota</taxon>
        <taxon>Metazoa</taxon>
        <taxon>Spiralia</taxon>
        <taxon>Lophotrochozoa</taxon>
        <taxon>Mollusca</taxon>
        <taxon>Bivalvia</taxon>
        <taxon>Autobranchia</taxon>
        <taxon>Heteroconchia</taxon>
        <taxon>Euheterodonta</taxon>
        <taxon>Imparidentia</taxon>
        <taxon>Neoheterodontei</taxon>
        <taxon>Myida</taxon>
        <taxon>Dreissenoidea</taxon>
        <taxon>Dreissenidae</taxon>
        <taxon>Dreissena</taxon>
    </lineage>
</organism>
<comment type="caution">
    <text evidence="1">The sequence shown here is derived from an EMBL/GenBank/DDBJ whole genome shotgun (WGS) entry which is preliminary data.</text>
</comment>
<evidence type="ECO:0000313" key="1">
    <source>
        <dbReference type="EMBL" id="KAH3750206.1"/>
    </source>
</evidence>
<reference evidence="1" key="2">
    <citation type="submission" date="2020-11" db="EMBL/GenBank/DDBJ databases">
        <authorList>
            <person name="McCartney M.A."/>
            <person name="Auch B."/>
            <person name="Kono T."/>
            <person name="Mallez S."/>
            <person name="Becker A."/>
            <person name="Gohl D.M."/>
            <person name="Silverstein K.A.T."/>
            <person name="Koren S."/>
            <person name="Bechman K.B."/>
            <person name="Herman A."/>
            <person name="Abrahante J.E."/>
            <person name="Garbe J."/>
        </authorList>
    </citation>
    <scope>NUCLEOTIDE SEQUENCE</scope>
    <source>
        <strain evidence="1">Duluth1</strain>
        <tissue evidence="1">Whole animal</tissue>
    </source>
</reference>
<protein>
    <submittedName>
        <fullName evidence="1">Uncharacterized protein</fullName>
    </submittedName>
</protein>
<reference evidence="1" key="1">
    <citation type="journal article" date="2019" name="bioRxiv">
        <title>The Genome of the Zebra Mussel, Dreissena polymorpha: A Resource for Invasive Species Research.</title>
        <authorList>
            <person name="McCartney M.A."/>
            <person name="Auch B."/>
            <person name="Kono T."/>
            <person name="Mallez S."/>
            <person name="Zhang Y."/>
            <person name="Obille A."/>
            <person name="Becker A."/>
            <person name="Abrahante J.E."/>
            <person name="Garbe J."/>
            <person name="Badalamenti J.P."/>
            <person name="Herman A."/>
            <person name="Mangelson H."/>
            <person name="Liachko I."/>
            <person name="Sullivan S."/>
            <person name="Sone E.D."/>
            <person name="Koren S."/>
            <person name="Silverstein K.A.T."/>
            <person name="Beckman K.B."/>
            <person name="Gohl D.M."/>
        </authorList>
    </citation>
    <scope>NUCLEOTIDE SEQUENCE</scope>
    <source>
        <strain evidence="1">Duluth1</strain>
        <tissue evidence="1">Whole animal</tissue>
    </source>
</reference>
<name>A0A9D4I4W3_DREPO</name>
<proteinExistence type="predicted"/>
<dbReference type="Proteomes" id="UP000828390">
    <property type="component" value="Unassembled WGS sequence"/>
</dbReference>
<keyword evidence="2" id="KW-1185">Reference proteome</keyword>
<dbReference type="AlphaFoldDB" id="A0A9D4I4W3"/>
<accession>A0A9D4I4W3</accession>